<dbReference type="InterPro" id="IPR030400">
    <property type="entry name" value="Sedolisin_dom"/>
</dbReference>
<comment type="caution">
    <text evidence="4">The sequence shown here is derived from an EMBL/GenBank/DDBJ whole genome shotgun (WGS) entry which is preliminary data.</text>
</comment>
<sequence>MSPTNHLRSFLIASTLAAFSAGLSAADKHGNYHRVDQNEGPPENVDSHAPETDRIHAHSPLWARGPSSATPQLTSGPTGYTPAQIRHAYGFDKITGNGAGQTIAIIDAYGSPSLANDLKVFCTTFGLPQATLGVYYPQGKPSANSGWALETSLDVQWAHAVAPGARIVVVVAKSASLSNLLGAVDYAVKTLGARQVSMSWGSSEFSSEASYDSHFNKAGVSFFASSGDSGAGVIWPAASPYVVAVGGTTLQIGSTGAVTSETGWSGSGGGLSAYYAKPSWQSTFTSATRRAVPDVSYDADPATGFPVYISNYNGTTGWIQVGGTSAGAPQWAAQQALINAARTTSMSSTGSYIYSDATRAYATDFYDITSGSNGAYTATPGLDLVTGLGSPNAAAFVPDMAAAK</sequence>
<keyword evidence="5" id="KW-1185">Reference proteome</keyword>
<keyword evidence="4" id="KW-0645">Protease</keyword>
<feature type="signal peptide" evidence="2">
    <location>
        <begin position="1"/>
        <end position="25"/>
    </location>
</feature>
<dbReference type="GO" id="GO:0006508">
    <property type="term" value="P:proteolysis"/>
    <property type="evidence" value="ECO:0007669"/>
    <property type="project" value="UniProtKB-KW"/>
</dbReference>
<feature type="chain" id="PRO_5030853508" evidence="2">
    <location>
        <begin position="26"/>
        <end position="404"/>
    </location>
</feature>
<dbReference type="InterPro" id="IPR050819">
    <property type="entry name" value="Tripeptidyl-peptidase_I"/>
</dbReference>
<evidence type="ECO:0000256" key="2">
    <source>
        <dbReference type="SAM" id="SignalP"/>
    </source>
</evidence>
<dbReference type="EMBL" id="JACHIG010000025">
    <property type="protein sequence ID" value="MBB5035727.1"/>
    <property type="molecule type" value="Genomic_DNA"/>
</dbReference>
<dbReference type="Proteomes" id="UP000590740">
    <property type="component" value="Unassembled WGS sequence"/>
</dbReference>
<dbReference type="SUPFAM" id="SSF52743">
    <property type="entry name" value="Subtilisin-like"/>
    <property type="match status" value="1"/>
</dbReference>
<reference evidence="4 5" key="1">
    <citation type="submission" date="2020-08" db="EMBL/GenBank/DDBJ databases">
        <title>Genomic Encyclopedia of Type Strains, Phase IV (KMG-IV): sequencing the most valuable type-strain genomes for metagenomic binning, comparative biology and taxonomic classification.</title>
        <authorList>
            <person name="Goeker M."/>
        </authorList>
    </citation>
    <scope>NUCLEOTIDE SEQUENCE [LARGE SCALE GENOMIC DNA]</scope>
    <source>
        <strain evidence="4 5">DSM 12252</strain>
    </source>
</reference>
<name>A0A7W7YGS9_9BACT</name>
<dbReference type="PROSITE" id="PS51695">
    <property type="entry name" value="SEDOLISIN"/>
    <property type="match status" value="1"/>
</dbReference>
<evidence type="ECO:0000259" key="3">
    <source>
        <dbReference type="PROSITE" id="PS51695"/>
    </source>
</evidence>
<keyword evidence="2" id="KW-0732">Signal</keyword>
<feature type="region of interest" description="Disordered" evidence="1">
    <location>
        <begin position="31"/>
        <end position="50"/>
    </location>
</feature>
<dbReference type="CDD" id="cd04056">
    <property type="entry name" value="Peptidases_S53"/>
    <property type="match status" value="1"/>
</dbReference>
<evidence type="ECO:0000256" key="1">
    <source>
        <dbReference type="SAM" id="MobiDB-lite"/>
    </source>
</evidence>
<protein>
    <submittedName>
        <fullName evidence="4">Subtilase family serine protease</fullName>
    </submittedName>
</protein>
<feature type="domain" description="Peptidase S53" evidence="3">
    <location>
        <begin position="79"/>
        <end position="403"/>
    </location>
</feature>
<dbReference type="Gene3D" id="3.40.50.200">
    <property type="entry name" value="Peptidase S8/S53 domain"/>
    <property type="match status" value="1"/>
</dbReference>
<evidence type="ECO:0000313" key="4">
    <source>
        <dbReference type="EMBL" id="MBB5035727.1"/>
    </source>
</evidence>
<dbReference type="GO" id="GO:0008240">
    <property type="term" value="F:tripeptidyl-peptidase activity"/>
    <property type="evidence" value="ECO:0007669"/>
    <property type="project" value="TreeGrafter"/>
</dbReference>
<evidence type="ECO:0000313" key="5">
    <source>
        <dbReference type="Proteomes" id="UP000590740"/>
    </source>
</evidence>
<dbReference type="AlphaFoldDB" id="A0A7W7YGS9"/>
<proteinExistence type="predicted"/>
<dbReference type="PANTHER" id="PTHR14218:SF15">
    <property type="entry name" value="TRIPEPTIDYL-PEPTIDASE 1"/>
    <property type="match status" value="1"/>
</dbReference>
<dbReference type="InterPro" id="IPR036852">
    <property type="entry name" value="Peptidase_S8/S53_dom_sf"/>
</dbReference>
<organism evidence="4 5">
    <name type="scientific">Prosthecobacter vanneervenii</name>
    <dbReference type="NCBI Taxonomy" id="48466"/>
    <lineage>
        <taxon>Bacteria</taxon>
        <taxon>Pseudomonadati</taxon>
        <taxon>Verrucomicrobiota</taxon>
        <taxon>Verrucomicrobiia</taxon>
        <taxon>Verrucomicrobiales</taxon>
        <taxon>Verrucomicrobiaceae</taxon>
        <taxon>Prosthecobacter</taxon>
    </lineage>
</organism>
<dbReference type="RefSeq" id="WP_184344810.1">
    <property type="nucleotide sequence ID" value="NZ_JACHIG010000025.1"/>
</dbReference>
<dbReference type="PANTHER" id="PTHR14218">
    <property type="entry name" value="PROTEASE S8 TRIPEPTIDYL PEPTIDASE I CLN2"/>
    <property type="match status" value="1"/>
</dbReference>
<keyword evidence="4" id="KW-0378">Hydrolase</keyword>
<gene>
    <name evidence="4" type="ORF">HNQ65_005341</name>
</gene>
<accession>A0A7W7YGS9</accession>
<dbReference type="GO" id="GO:0004252">
    <property type="term" value="F:serine-type endopeptidase activity"/>
    <property type="evidence" value="ECO:0007669"/>
    <property type="project" value="InterPro"/>
</dbReference>